<name>A0ABV8TBL1_9ACTN</name>
<dbReference type="PANTHER" id="PTHR23513">
    <property type="entry name" value="INTEGRAL MEMBRANE EFFLUX PROTEIN-RELATED"/>
    <property type="match status" value="1"/>
</dbReference>
<feature type="transmembrane region" description="Helical" evidence="6">
    <location>
        <begin position="312"/>
        <end position="331"/>
    </location>
</feature>
<feature type="transmembrane region" description="Helical" evidence="6">
    <location>
        <begin position="287"/>
        <end position="306"/>
    </location>
</feature>
<proteinExistence type="predicted"/>
<keyword evidence="5 6" id="KW-0472">Membrane</keyword>
<keyword evidence="4 6" id="KW-1133">Transmembrane helix</keyword>
<keyword evidence="9" id="KW-1185">Reference proteome</keyword>
<feature type="transmembrane region" description="Helical" evidence="6">
    <location>
        <begin position="254"/>
        <end position="275"/>
    </location>
</feature>
<dbReference type="CDD" id="cd06173">
    <property type="entry name" value="MFS_MefA_like"/>
    <property type="match status" value="1"/>
</dbReference>
<dbReference type="Pfam" id="PF07690">
    <property type="entry name" value="MFS_1"/>
    <property type="match status" value="1"/>
</dbReference>
<comment type="caution">
    <text evidence="8">The sequence shown here is derived from an EMBL/GenBank/DDBJ whole genome shotgun (WGS) entry which is preliminary data.</text>
</comment>
<feature type="transmembrane region" description="Helical" evidence="6">
    <location>
        <begin position="163"/>
        <end position="184"/>
    </location>
</feature>
<comment type="subcellular location">
    <subcellularLocation>
        <location evidence="1">Cell membrane</location>
        <topology evidence="1">Multi-pass membrane protein</topology>
    </subcellularLocation>
</comment>
<gene>
    <name evidence="8" type="ORF">ACFPC0_09285</name>
</gene>
<feature type="transmembrane region" description="Helical" evidence="6">
    <location>
        <begin position="343"/>
        <end position="365"/>
    </location>
</feature>
<dbReference type="SUPFAM" id="SSF103473">
    <property type="entry name" value="MFS general substrate transporter"/>
    <property type="match status" value="1"/>
</dbReference>
<keyword evidence="3 6" id="KW-0812">Transmembrane</keyword>
<feature type="domain" description="Major facilitator superfamily (MFS) profile" evidence="7">
    <location>
        <begin position="9"/>
        <end position="397"/>
    </location>
</feature>
<evidence type="ECO:0000256" key="2">
    <source>
        <dbReference type="ARBA" id="ARBA00022475"/>
    </source>
</evidence>
<accession>A0ABV8TBL1</accession>
<evidence type="ECO:0000313" key="9">
    <source>
        <dbReference type="Proteomes" id="UP001595824"/>
    </source>
</evidence>
<keyword evidence="2" id="KW-1003">Cell membrane</keyword>
<reference evidence="9" key="1">
    <citation type="journal article" date="2019" name="Int. J. Syst. Evol. Microbiol.">
        <title>The Global Catalogue of Microorganisms (GCM) 10K type strain sequencing project: providing services to taxonomists for standard genome sequencing and annotation.</title>
        <authorList>
            <consortium name="The Broad Institute Genomics Platform"/>
            <consortium name="The Broad Institute Genome Sequencing Center for Infectious Disease"/>
            <person name="Wu L."/>
            <person name="Ma J."/>
        </authorList>
    </citation>
    <scope>NUCLEOTIDE SEQUENCE [LARGE SCALE GENOMIC DNA]</scope>
    <source>
        <strain evidence="9">PCU 347</strain>
    </source>
</reference>
<dbReference type="EMBL" id="JBHSDP010000009">
    <property type="protein sequence ID" value="MFC4328021.1"/>
    <property type="molecule type" value="Genomic_DNA"/>
</dbReference>
<feature type="transmembrane region" description="Helical" evidence="6">
    <location>
        <begin position="12"/>
        <end position="31"/>
    </location>
</feature>
<protein>
    <submittedName>
        <fullName evidence="8">MFS transporter</fullName>
    </submittedName>
</protein>
<evidence type="ECO:0000256" key="1">
    <source>
        <dbReference type="ARBA" id="ARBA00004651"/>
    </source>
</evidence>
<dbReference type="RefSeq" id="WP_381738042.1">
    <property type="nucleotide sequence ID" value="NZ_JBHSDP010000009.1"/>
</dbReference>
<feature type="transmembrane region" description="Helical" evidence="6">
    <location>
        <begin position="43"/>
        <end position="66"/>
    </location>
</feature>
<evidence type="ECO:0000256" key="4">
    <source>
        <dbReference type="ARBA" id="ARBA00022989"/>
    </source>
</evidence>
<dbReference type="PANTHER" id="PTHR23513:SF6">
    <property type="entry name" value="MAJOR FACILITATOR SUPERFAMILY ASSOCIATED DOMAIN-CONTAINING PROTEIN"/>
    <property type="match status" value="1"/>
</dbReference>
<dbReference type="Proteomes" id="UP001595824">
    <property type="component" value="Unassembled WGS sequence"/>
</dbReference>
<dbReference type="PROSITE" id="PS50850">
    <property type="entry name" value="MFS"/>
    <property type="match status" value="1"/>
</dbReference>
<feature type="transmembrane region" description="Helical" evidence="6">
    <location>
        <begin position="223"/>
        <end position="242"/>
    </location>
</feature>
<evidence type="ECO:0000259" key="7">
    <source>
        <dbReference type="PROSITE" id="PS50850"/>
    </source>
</evidence>
<organism evidence="8 9">
    <name type="scientific">Streptomyces andamanensis</name>
    <dbReference type="NCBI Taxonomy" id="1565035"/>
    <lineage>
        <taxon>Bacteria</taxon>
        <taxon>Bacillati</taxon>
        <taxon>Actinomycetota</taxon>
        <taxon>Actinomycetes</taxon>
        <taxon>Kitasatosporales</taxon>
        <taxon>Streptomycetaceae</taxon>
        <taxon>Streptomyces</taxon>
    </lineage>
</organism>
<evidence type="ECO:0000256" key="3">
    <source>
        <dbReference type="ARBA" id="ARBA00022692"/>
    </source>
</evidence>
<evidence type="ECO:0000256" key="5">
    <source>
        <dbReference type="ARBA" id="ARBA00023136"/>
    </source>
</evidence>
<feature type="transmembrane region" description="Helical" evidence="6">
    <location>
        <begin position="73"/>
        <end position="91"/>
    </location>
</feature>
<evidence type="ECO:0000313" key="8">
    <source>
        <dbReference type="EMBL" id="MFC4328021.1"/>
    </source>
</evidence>
<feature type="transmembrane region" description="Helical" evidence="6">
    <location>
        <begin position="97"/>
        <end position="126"/>
    </location>
</feature>
<sequence>MRALLVRRDILLLMLARLIDMAGSNALWIALGVRVKELTGSDSAAGLTFFAFVLGTLGAPLCGALVDRSRRAPLLIALNLFSMALVLPLLLVHDRHGIWICYAVMVLYGLASGTSGSAMTALTQALIPPERLGDANGLLQTLLQGVRLIAPLLGAGVLSASGLAPLVVGDAVTFALVALLVALIRLRENGPRPSGPEAEGQGAGARLAAGFRHIVGTAALRRFTVATMIAVIAFGFSQSVLFAVVDSGLGRPPAFVGVLGATQAAGAVVAGAGAAVLMRRAGETRTVVFGLVLSAAGFLLTAVPALPAVVPGTVLMGTGLPWIIAGGTTLLQRRTPAHLMGRTDAALGVLIGLPQTVAIAVGAALVALVDYRVMLVLMAVLTSAAALYLATRTARRATGGPHPDPVTTSP</sequence>
<feature type="transmembrane region" description="Helical" evidence="6">
    <location>
        <begin position="371"/>
        <end position="390"/>
    </location>
</feature>
<dbReference type="InterPro" id="IPR020846">
    <property type="entry name" value="MFS_dom"/>
</dbReference>
<dbReference type="InterPro" id="IPR036259">
    <property type="entry name" value="MFS_trans_sf"/>
</dbReference>
<evidence type="ECO:0000256" key="6">
    <source>
        <dbReference type="SAM" id="Phobius"/>
    </source>
</evidence>
<dbReference type="InterPro" id="IPR011701">
    <property type="entry name" value="MFS"/>
</dbReference>
<dbReference type="Gene3D" id="1.20.1250.20">
    <property type="entry name" value="MFS general substrate transporter like domains"/>
    <property type="match status" value="1"/>
</dbReference>